<dbReference type="CDD" id="cd01714">
    <property type="entry name" value="ETF_beta"/>
    <property type="match status" value="1"/>
</dbReference>
<dbReference type="PANTHER" id="PTHR21294">
    <property type="entry name" value="ELECTRON TRANSFER FLAVOPROTEIN BETA-SUBUNIT"/>
    <property type="match status" value="1"/>
</dbReference>
<dbReference type="OrthoDB" id="9804960at2"/>
<dbReference type="PIRSF" id="PIRSF000090">
    <property type="entry name" value="Beta-ETF"/>
    <property type="match status" value="1"/>
</dbReference>
<dbReference type="InterPro" id="IPR014729">
    <property type="entry name" value="Rossmann-like_a/b/a_fold"/>
</dbReference>
<sequence>MGLNIAVCIKSVPDPNDYDKITIDMRTKTITRTGIPTIVNPADKSALEAALQVKEKYGGKVVVFCMAPPEAKSELYEAMAMGADEAVLLSDRAFAGADTLATSYTLAQGIKQNGAFDLVFTGTESADGATAQVPSQLAEWLGIAHLWNVKEFAFNNDREIQAKVKLDNAVGEYVIKLPALLAVAREANKPRYTSAMGVMKARKKPLAVLGKTELKADESLLGQQGSPTWPGDIAIPSMARKGQQLTGTPEEIAVQIFTKLRAAGINLVSKGGIG</sequence>
<dbReference type="SUPFAM" id="SSF52402">
    <property type="entry name" value="Adenine nucleotide alpha hydrolases-like"/>
    <property type="match status" value="1"/>
</dbReference>
<dbReference type="InterPro" id="IPR014730">
    <property type="entry name" value="ETF_a/b_N"/>
</dbReference>
<protein>
    <recommendedName>
        <fullName evidence="1">Electron transfer flavoprotein small subunit</fullName>
    </recommendedName>
</protein>
<dbReference type="SMART" id="SM00893">
    <property type="entry name" value="ETF"/>
    <property type="match status" value="1"/>
</dbReference>
<accession>A0A1G9ZZB7</accession>
<dbReference type="PANTHER" id="PTHR21294:SF17">
    <property type="entry name" value="PROTEIN FIXA"/>
    <property type="match status" value="1"/>
</dbReference>
<dbReference type="Proteomes" id="UP000214880">
    <property type="component" value="Unassembled WGS sequence"/>
</dbReference>
<dbReference type="EMBL" id="FNHB01000016">
    <property type="protein sequence ID" value="SDN26700.1"/>
    <property type="molecule type" value="Genomic_DNA"/>
</dbReference>
<proteinExistence type="predicted"/>
<organism evidence="3 4">
    <name type="scientific">Dendrosporobacter quercicolus</name>
    <dbReference type="NCBI Taxonomy" id="146817"/>
    <lineage>
        <taxon>Bacteria</taxon>
        <taxon>Bacillati</taxon>
        <taxon>Bacillota</taxon>
        <taxon>Negativicutes</taxon>
        <taxon>Selenomonadales</taxon>
        <taxon>Sporomusaceae</taxon>
        <taxon>Dendrosporobacter</taxon>
    </lineage>
</organism>
<evidence type="ECO:0000313" key="4">
    <source>
        <dbReference type="Proteomes" id="UP000214880"/>
    </source>
</evidence>
<feature type="domain" description="Electron transfer flavoprotein alpha/beta-subunit N-terminal" evidence="2">
    <location>
        <begin position="27"/>
        <end position="218"/>
    </location>
</feature>
<reference evidence="3 4" key="1">
    <citation type="submission" date="2016-10" db="EMBL/GenBank/DDBJ databases">
        <authorList>
            <person name="de Groot N.N."/>
        </authorList>
    </citation>
    <scope>NUCLEOTIDE SEQUENCE [LARGE SCALE GENOMIC DNA]</scope>
    <source>
        <strain evidence="3 4">DSM 1736</strain>
    </source>
</reference>
<evidence type="ECO:0000313" key="3">
    <source>
        <dbReference type="EMBL" id="SDN26700.1"/>
    </source>
</evidence>
<dbReference type="Gene3D" id="3.40.50.620">
    <property type="entry name" value="HUPs"/>
    <property type="match status" value="1"/>
</dbReference>
<dbReference type="InterPro" id="IPR033948">
    <property type="entry name" value="ETF_beta_N"/>
</dbReference>
<evidence type="ECO:0000256" key="1">
    <source>
        <dbReference type="ARBA" id="ARBA00042002"/>
    </source>
</evidence>
<dbReference type="RefSeq" id="WP_092075009.1">
    <property type="nucleotide sequence ID" value="NZ_FNHB01000016.1"/>
</dbReference>
<dbReference type="STRING" id="146817.SAMN04488502_11612"/>
<dbReference type="GO" id="GO:0009055">
    <property type="term" value="F:electron transfer activity"/>
    <property type="evidence" value="ECO:0007669"/>
    <property type="project" value="InterPro"/>
</dbReference>
<keyword evidence="4" id="KW-1185">Reference proteome</keyword>
<gene>
    <name evidence="3" type="ORF">SAMN04488502_11612</name>
</gene>
<name>A0A1G9ZZB7_9FIRM</name>
<dbReference type="AlphaFoldDB" id="A0A1G9ZZB7"/>
<dbReference type="Pfam" id="PF01012">
    <property type="entry name" value="ETF"/>
    <property type="match status" value="1"/>
</dbReference>
<evidence type="ECO:0000259" key="2">
    <source>
        <dbReference type="SMART" id="SM00893"/>
    </source>
</evidence>
<dbReference type="InterPro" id="IPR012255">
    <property type="entry name" value="ETF_b"/>
</dbReference>